<reference evidence="1 2" key="1">
    <citation type="submission" date="2016-10" db="EMBL/GenBank/DDBJ databases">
        <authorList>
            <person name="de Groot N.N."/>
        </authorList>
    </citation>
    <scope>NUCLEOTIDE SEQUENCE [LARGE SCALE GENOMIC DNA]</scope>
    <source>
        <strain evidence="2">E92,LMG 26720,CCM 7988</strain>
    </source>
</reference>
<dbReference type="AlphaFoldDB" id="A0A1I5WTD0"/>
<name>A0A1I5WTD0_9BACT</name>
<dbReference type="EMBL" id="FOXH01000012">
    <property type="protein sequence ID" value="SFQ22999.1"/>
    <property type="molecule type" value="Genomic_DNA"/>
</dbReference>
<keyword evidence="2" id="KW-1185">Reference proteome</keyword>
<evidence type="ECO:0000313" key="2">
    <source>
        <dbReference type="Proteomes" id="UP000199306"/>
    </source>
</evidence>
<sequence length="54" mass="6088">MFLQWLIFLPLILPLSIISGAIQGIKSAVYDLINQIQVDVSSQIIHEDSQDSYL</sequence>
<dbReference type="Proteomes" id="UP000199306">
    <property type="component" value="Unassembled WGS sequence"/>
</dbReference>
<gene>
    <name evidence="1" type="ORF">SAMN04515674_112172</name>
</gene>
<proteinExistence type="predicted"/>
<organism evidence="1 2">
    <name type="scientific">Pseudarcicella hirudinis</name>
    <dbReference type="NCBI Taxonomy" id="1079859"/>
    <lineage>
        <taxon>Bacteria</taxon>
        <taxon>Pseudomonadati</taxon>
        <taxon>Bacteroidota</taxon>
        <taxon>Cytophagia</taxon>
        <taxon>Cytophagales</taxon>
        <taxon>Flectobacillaceae</taxon>
        <taxon>Pseudarcicella</taxon>
    </lineage>
</organism>
<protein>
    <submittedName>
        <fullName evidence="1">Uncharacterized protein</fullName>
    </submittedName>
</protein>
<accession>A0A1I5WTD0</accession>
<evidence type="ECO:0000313" key="1">
    <source>
        <dbReference type="EMBL" id="SFQ22999.1"/>
    </source>
</evidence>